<evidence type="ECO:0000313" key="2">
    <source>
        <dbReference type="EMBL" id="ODA30738.1"/>
    </source>
</evidence>
<dbReference type="InterPro" id="IPR011990">
    <property type="entry name" value="TPR-like_helical_dom_sf"/>
</dbReference>
<dbReference type="InterPro" id="IPR019734">
    <property type="entry name" value="TPR_rpt"/>
</dbReference>
<dbReference type="STRING" id="1841610.A6X21_05500"/>
<dbReference type="SUPFAM" id="SSF48452">
    <property type="entry name" value="TPR-like"/>
    <property type="match status" value="5"/>
</dbReference>
<dbReference type="SMART" id="SM00028">
    <property type="entry name" value="TPR"/>
    <property type="match status" value="16"/>
</dbReference>
<feature type="compositionally biased region" description="Polar residues" evidence="1">
    <location>
        <begin position="21"/>
        <end position="30"/>
    </location>
</feature>
<dbReference type="OrthoDB" id="9757961at2"/>
<dbReference type="EMBL" id="LYDR01000103">
    <property type="protein sequence ID" value="ODA30738.1"/>
    <property type="molecule type" value="Genomic_DNA"/>
</dbReference>
<dbReference type="Pfam" id="PF13432">
    <property type="entry name" value="TPR_16"/>
    <property type="match status" value="7"/>
</dbReference>
<evidence type="ECO:0000256" key="1">
    <source>
        <dbReference type="SAM" id="MobiDB-lite"/>
    </source>
</evidence>
<dbReference type="Proteomes" id="UP000094828">
    <property type="component" value="Unassembled WGS sequence"/>
</dbReference>
<feature type="region of interest" description="Disordered" evidence="1">
    <location>
        <begin position="21"/>
        <end position="46"/>
    </location>
</feature>
<comment type="caution">
    <text evidence="2">The sequence shown here is derived from an EMBL/GenBank/DDBJ whole genome shotgun (WGS) entry which is preliminary data.</text>
</comment>
<reference evidence="2 3" key="1">
    <citation type="submission" date="2016-05" db="EMBL/GenBank/DDBJ databases">
        <title>Genomic and physiological characterization of Planctopirus sp. isolated from fresh water lake.</title>
        <authorList>
            <person name="Subhash Y."/>
            <person name="Ramana C."/>
        </authorList>
    </citation>
    <scope>NUCLEOTIDE SEQUENCE [LARGE SCALE GENOMIC DNA]</scope>
    <source>
        <strain evidence="2 3">JC280</strain>
    </source>
</reference>
<evidence type="ECO:0008006" key="4">
    <source>
        <dbReference type="Google" id="ProtNLM"/>
    </source>
</evidence>
<dbReference type="Gene3D" id="1.25.40.10">
    <property type="entry name" value="Tetratricopeptide repeat domain"/>
    <property type="match status" value="7"/>
</dbReference>
<protein>
    <recommendedName>
        <fullName evidence="4">Outer membrane lipoprotein BamD-like domain-containing protein</fullName>
    </recommendedName>
</protein>
<gene>
    <name evidence="2" type="ORF">A6X21_05500</name>
</gene>
<dbReference type="PANTHER" id="PTHR12558:SF47">
    <property type="entry name" value="LIPOPOLYSACCHARIDE ASSEMBLY PROTEIN B"/>
    <property type="match status" value="1"/>
</dbReference>
<name>A0A1C3EBY4_9PLAN</name>
<evidence type="ECO:0000313" key="3">
    <source>
        <dbReference type="Proteomes" id="UP000094828"/>
    </source>
</evidence>
<keyword evidence="3" id="KW-1185">Reference proteome</keyword>
<organism evidence="2 3">
    <name type="scientific">Planctopirus hydrillae</name>
    <dbReference type="NCBI Taxonomy" id="1841610"/>
    <lineage>
        <taxon>Bacteria</taxon>
        <taxon>Pseudomonadati</taxon>
        <taxon>Planctomycetota</taxon>
        <taxon>Planctomycetia</taxon>
        <taxon>Planctomycetales</taxon>
        <taxon>Planctomycetaceae</taxon>
        <taxon>Planctopirus</taxon>
    </lineage>
</organism>
<accession>A0A1C3EBY4</accession>
<proteinExistence type="predicted"/>
<sequence length="1105" mass="123486">MLFNGGLPGLRSEGEVHQLPTHDQSLSAMNRSVPLDGSTRGHDRGATSQKARLACSSLVWLAMICGFQWLALQPSLAQPPANTADLSDFNNGVGLYRQSRWGDAVESFRQFIKANPQSPRVPESQIYIGLALINQQNYVEARSVLREFLKNFPENSNVAQARYRVAECSFLLNDFPAAKQELQSYLEKYPQDALAPRALAYLGDVQLQLKDPQAAITTFEEARKRFPAGALADDIEYGLAQAYSAAGKTTEGQKLLDAIVARQNHPHAADALLLLGNQASTAKDYPLAIRQFELLAERYPQSPLAETALTNRGYALFQSGQFDAAATQFEKLAAQLAKTSSAWTPQQKQQAANYLYWQGLSQKNGNQLEAALVTFAKSFDLASGSSIAEGVLYQQALTARQLGQTQKAEALALQLVEKWPQGDSADDALLMVIDLSLDRQDAARTQSLIAQFRKSFPESSLKWHVRLLEGRRDLEEGTRTSNVEALQRAQIAFGETLQGATSIELKDQARYFSGLVLQLQGKLPEAREMIAALVAQINAQSVRPEIIESLVIEMSALFSLGDFEASAAVAGQYLSMFPQATQRRRAYALQGLAFAKAQQWAKAEAVIKQFETEFPGDPAVAAALMDQAEVAEVAKQWPVALADFEKLKRLAAGTTNEPFAWRGTGWSRFRLGDYKLAAEEFGQLSTKFPQHPLQAEAMYYEGESWLLAKETEKALKIFQQAFDRFTPKEAAGPKEELKAPVLFGYRSGLMIARTLEQTGRLEQADQAYETLLKKFPKAEVFDQLLNEWALINYEAGRFEQADKIFARLVAECPQSPLADNAKLSLAESDLIQGEFTRARKSLEELLQSEQADVSVKERALYQLVVLAIEQQRWDDVKKLGGQFVATYPESPQKLQVAVALAESQLATDLSVETATALLPQLDTLRDTIRTARKQGEIEDWHGRPWVLWAEARLRHRNYEGLTAAAEELDSWQPPGPARWQIREVLGRAYKQQAKFDEARAAFQIVTRDPQSQQTELAAKAQFLLAETYFLQENWKQAFLEYQKVYSNYAFPEWQAAGLLQAAKCDEQRSQWKEAIATYERLLREFPNVSYAAEAKERLEAARKRN</sequence>
<dbReference type="PANTHER" id="PTHR12558">
    <property type="entry name" value="CELL DIVISION CYCLE 16,23,27"/>
    <property type="match status" value="1"/>
</dbReference>
<dbReference type="AlphaFoldDB" id="A0A1C3EBY4"/>
<dbReference type="Pfam" id="PF13174">
    <property type="entry name" value="TPR_6"/>
    <property type="match status" value="2"/>
</dbReference>